<evidence type="ECO:0000256" key="1">
    <source>
        <dbReference type="SAM" id="MobiDB-lite"/>
    </source>
</evidence>
<feature type="compositionally biased region" description="Polar residues" evidence="1">
    <location>
        <begin position="1"/>
        <end position="17"/>
    </location>
</feature>
<feature type="transmembrane region" description="Helical" evidence="2">
    <location>
        <begin position="122"/>
        <end position="140"/>
    </location>
</feature>
<evidence type="ECO:0000313" key="3">
    <source>
        <dbReference type="EMBL" id="KAL5111812.1"/>
    </source>
</evidence>
<name>A0ABR4QQG5_9CEST</name>
<keyword evidence="2" id="KW-1133">Transmembrane helix</keyword>
<reference evidence="3 4" key="1">
    <citation type="journal article" date="2022" name="Front. Cell. Infect. Microbiol.">
        <title>The Genomes of Two Strains of Taenia crassiceps the Animal Model for the Study of Human Cysticercosis.</title>
        <authorList>
            <person name="Bobes R.J."/>
            <person name="Estrada K."/>
            <person name="Rios-Valencia D.G."/>
            <person name="Calderon-Gallegos A."/>
            <person name="de la Torre P."/>
            <person name="Carrero J.C."/>
            <person name="Sanchez-Flores A."/>
            <person name="Laclette J.P."/>
        </authorList>
    </citation>
    <scope>NUCLEOTIDE SEQUENCE [LARGE SCALE GENOMIC DNA]</scope>
    <source>
        <strain evidence="3">WFUcys</strain>
    </source>
</reference>
<keyword evidence="2" id="KW-0472">Membrane</keyword>
<comment type="caution">
    <text evidence="3">The sequence shown here is derived from an EMBL/GenBank/DDBJ whole genome shotgun (WGS) entry which is preliminary data.</text>
</comment>
<keyword evidence="2" id="KW-0812">Transmembrane</keyword>
<dbReference type="Proteomes" id="UP001651158">
    <property type="component" value="Unassembled WGS sequence"/>
</dbReference>
<feature type="region of interest" description="Disordered" evidence="1">
    <location>
        <begin position="1"/>
        <end position="25"/>
    </location>
</feature>
<organism evidence="3 4">
    <name type="scientific">Taenia crassiceps</name>
    <dbReference type="NCBI Taxonomy" id="6207"/>
    <lineage>
        <taxon>Eukaryota</taxon>
        <taxon>Metazoa</taxon>
        <taxon>Spiralia</taxon>
        <taxon>Lophotrochozoa</taxon>
        <taxon>Platyhelminthes</taxon>
        <taxon>Cestoda</taxon>
        <taxon>Eucestoda</taxon>
        <taxon>Cyclophyllidea</taxon>
        <taxon>Taeniidae</taxon>
        <taxon>Taenia</taxon>
    </lineage>
</organism>
<evidence type="ECO:0000313" key="4">
    <source>
        <dbReference type="Proteomes" id="UP001651158"/>
    </source>
</evidence>
<proteinExistence type="predicted"/>
<accession>A0ABR4QQG5</accession>
<dbReference type="EMBL" id="JAKROA010000001">
    <property type="protein sequence ID" value="KAL5111812.1"/>
    <property type="molecule type" value="Genomic_DNA"/>
</dbReference>
<evidence type="ECO:0000256" key="2">
    <source>
        <dbReference type="SAM" id="Phobius"/>
    </source>
</evidence>
<keyword evidence="4" id="KW-1185">Reference proteome</keyword>
<protein>
    <submittedName>
        <fullName evidence="3">Uncharacterized protein</fullName>
    </submittedName>
</protein>
<gene>
    <name evidence="3" type="ORF">TcWFU_003640</name>
</gene>
<sequence length="172" mass="18725">MTSKSPSYTQHQQQQDGHVSCSSPLPPSLPLPPTLSLSLSLSLSVSLSLSLSHSLFLSLPLTLSPVCLSTELMKWDEEQTPWGAEGQTSLLPPVMAVATQPALPQMALIDEAVSDRQPTSRLISRLGFFFFLFFFAILSIKRPPPPSPPYFFPPCSSPIAINASCHLGQPFF</sequence>